<feature type="domain" description="C-type lectin" evidence="4">
    <location>
        <begin position="830"/>
        <end position="947"/>
    </location>
</feature>
<keyword evidence="2" id="KW-1133">Transmembrane helix</keyword>
<gene>
    <name evidence="6 7" type="primary">LOC106075791</name>
</gene>
<dbReference type="GeneID" id="106075791"/>
<dbReference type="OrthoDB" id="6067009at2759"/>
<sequence length="1183" mass="135530">MQPNVLIRFGPLLMLLGAVCRHCIVTAGRFDGCGQGWINYKDSCYLLVQSNITWSEARSKCLQESAELTSIHSLEENKFITSILPINYKFWIGLESLMSKKDHRWTDNSSIQFLGFGVWSKILWKLSSGLCVYIESKTGYWKTSGCQYISDSGYICKRHIFNEPVDTQTKYSVICTEGSPRTCYTLYKERKPWEEAQRFCKEQNQKLVTITDRQKLVHLMTNVEAESMSIWTGLEFYNDSFLRDSRKIQDPYPWTTGQQPISGCVALKSFVWETQDCKTSLPFLCEDRQDTSVDITALRMSTNTVAPSLLSTHFIQGLNPLLVTTSKQMPPNADKDNEVELGKVYFKSSAKRKARSLVLKSCLSGWVQRNNYCYKVITTKESWHGARQHCESLGANLPSIHNKAENDILKSIMKQESLGRLWVGLHDFSNETRFEWTDRTLLDFTLWSPNEPNGLTVSEDCVELYETGAWNDNNCNIIRPYVCVAKLGSTFIPTVIITTEAPRCAEKDWFYHGGFCYYVSIDQKTWSQSQDVCRNKGAELISLHSEDENNFLLYQLSKRDVGDHTFYWLGLNKLNQSYYKWSDGSPVDYVAWFGRIEPKTFTNKCVITKSEHVLWSTSACHSSYKYICKVQMNSLGTTEPIKFVCPEGFTGREESDRCFYIGGLQAGLTWYDAKQACRKMSSETVVQIASIKDAKEQAFLDLLMDGYDVNAWIGLEFVSSQVPRFWEDESPVTYGNWPKIHKLLNYELFNPNYQRDYCVYFLGEISFATFGEWFLGHCDSKKAYICQTKKVPRPYRGYTGSNFPYTPTTATKVPKPTYNTEKCPEKFQKFHTLCYLVVSQLETWDEARNSCRARGADLAKTEHILQLSKMTLLLADYGVKKPAWIGIKQLNGSRFEWTDQAPVRTFFWTDDKVLNETANNTKPFCVSLSASGWISCDCRERLPYICQTKLEVRPTATVPLHYNQTLCKDGKSVQHGDYCYLKKKDQVSWPEADHVCKQLGMQLVSIRSSSEVEFLVNETQQMFENLYYWIGLVSYENGSFHWNDGSSMTYTNWAEDTPVMLDRPEEMCVVMDSYKGRWHPVDCLTELPGYICSSPSKNVGMLSSHISGGLVAAIVMAALSACCLTLIATVLVIRKRRRQTRLDHLLHRNGDSSANAAYDCSNRCDDRDIVVCNVDTNLYVTFK</sequence>
<dbReference type="InterPro" id="IPR018378">
    <property type="entry name" value="C-type_lectin_CS"/>
</dbReference>
<protein>
    <submittedName>
        <fullName evidence="6">Macrophage mannose receptor 1-like isoform X1</fullName>
    </submittedName>
    <submittedName>
        <fullName evidence="7">Macrophage mannose receptor 1-like isoform X2</fullName>
    </submittedName>
</protein>
<dbReference type="RefSeq" id="XP_055859780.1">
    <property type="nucleotide sequence ID" value="XM_056003805.1"/>
</dbReference>
<feature type="transmembrane region" description="Helical" evidence="2">
    <location>
        <begin position="1110"/>
        <end position="1133"/>
    </location>
</feature>
<proteinExistence type="predicted"/>
<evidence type="ECO:0000256" key="2">
    <source>
        <dbReference type="SAM" id="Phobius"/>
    </source>
</evidence>
<dbReference type="PROSITE" id="PS00615">
    <property type="entry name" value="C_TYPE_LECTIN_1"/>
    <property type="match status" value="1"/>
</dbReference>
<keyword evidence="3" id="KW-0732">Signal</keyword>
<dbReference type="Pfam" id="PF00059">
    <property type="entry name" value="Lectin_C"/>
    <property type="match status" value="7"/>
</dbReference>
<dbReference type="SUPFAM" id="SSF56436">
    <property type="entry name" value="C-type lectin-like"/>
    <property type="match status" value="7"/>
</dbReference>
<feature type="domain" description="C-type lectin" evidence="4">
    <location>
        <begin position="40"/>
        <end position="147"/>
    </location>
</feature>
<dbReference type="SMART" id="SM00034">
    <property type="entry name" value="CLECT"/>
    <property type="match status" value="7"/>
</dbReference>
<dbReference type="OMA" id="AQEFCRM"/>
<keyword evidence="1" id="KW-1015">Disulfide bond</keyword>
<feature type="signal peptide" evidence="3">
    <location>
        <begin position="1"/>
        <end position="20"/>
    </location>
</feature>
<accession>A0A9W2YAP6</accession>
<dbReference type="InterPro" id="IPR016186">
    <property type="entry name" value="C-type_lectin-like/link_sf"/>
</dbReference>
<evidence type="ECO:0000256" key="3">
    <source>
        <dbReference type="SAM" id="SignalP"/>
    </source>
</evidence>
<organism evidence="5 7">
    <name type="scientific">Biomphalaria glabrata</name>
    <name type="common">Bloodfluke planorb</name>
    <name type="synonym">Freshwater snail</name>
    <dbReference type="NCBI Taxonomy" id="6526"/>
    <lineage>
        <taxon>Eukaryota</taxon>
        <taxon>Metazoa</taxon>
        <taxon>Spiralia</taxon>
        <taxon>Lophotrochozoa</taxon>
        <taxon>Mollusca</taxon>
        <taxon>Gastropoda</taxon>
        <taxon>Heterobranchia</taxon>
        <taxon>Euthyneura</taxon>
        <taxon>Panpulmonata</taxon>
        <taxon>Hygrophila</taxon>
        <taxon>Lymnaeoidea</taxon>
        <taxon>Planorbidae</taxon>
        <taxon>Biomphalaria</taxon>
    </lineage>
</organism>
<feature type="domain" description="C-type lectin" evidence="4">
    <location>
        <begin position="975"/>
        <end position="1083"/>
    </location>
</feature>
<feature type="chain" id="PRO_5044702278" evidence="3">
    <location>
        <begin position="21"/>
        <end position="1183"/>
    </location>
</feature>
<dbReference type="AlphaFoldDB" id="A0A9W2YAP6"/>
<keyword evidence="2" id="KW-0472">Membrane</keyword>
<dbReference type="InterPro" id="IPR016187">
    <property type="entry name" value="CTDL_fold"/>
</dbReference>
<feature type="domain" description="C-type lectin" evidence="4">
    <location>
        <begin position="369"/>
        <end position="484"/>
    </location>
</feature>
<dbReference type="CDD" id="cd00037">
    <property type="entry name" value="CLECT"/>
    <property type="match status" value="7"/>
</dbReference>
<evidence type="ECO:0000256" key="1">
    <source>
        <dbReference type="ARBA" id="ARBA00023157"/>
    </source>
</evidence>
<name>A0A9W2YAP6_BIOGL</name>
<feature type="domain" description="C-type lectin" evidence="4">
    <location>
        <begin position="179"/>
        <end position="286"/>
    </location>
</feature>
<dbReference type="PANTHER" id="PTHR22803">
    <property type="entry name" value="MANNOSE, PHOSPHOLIPASE, LECTIN RECEPTOR RELATED"/>
    <property type="match status" value="1"/>
</dbReference>
<dbReference type="PROSITE" id="PS50041">
    <property type="entry name" value="C_TYPE_LECTIN_2"/>
    <property type="match status" value="7"/>
</dbReference>
<evidence type="ECO:0000313" key="6">
    <source>
        <dbReference type="RefSeq" id="XP_055859780.1"/>
    </source>
</evidence>
<evidence type="ECO:0000313" key="5">
    <source>
        <dbReference type="Proteomes" id="UP001165740"/>
    </source>
</evidence>
<dbReference type="RefSeq" id="XP_055859781.1">
    <property type="nucleotide sequence ID" value="XM_056003806.1"/>
</dbReference>
<dbReference type="Gene3D" id="3.10.100.10">
    <property type="entry name" value="Mannose-Binding Protein A, subunit A"/>
    <property type="match status" value="7"/>
</dbReference>
<keyword evidence="5" id="KW-1185">Reference proteome</keyword>
<feature type="domain" description="C-type lectin" evidence="4">
    <location>
        <begin position="654"/>
        <end position="787"/>
    </location>
</feature>
<keyword evidence="2" id="KW-0812">Transmembrane</keyword>
<feature type="domain" description="C-type lectin" evidence="4">
    <location>
        <begin position="512"/>
        <end position="629"/>
    </location>
</feature>
<evidence type="ECO:0000313" key="7">
    <source>
        <dbReference type="RefSeq" id="XP_055859781.1"/>
    </source>
</evidence>
<evidence type="ECO:0000259" key="4">
    <source>
        <dbReference type="PROSITE" id="PS50041"/>
    </source>
</evidence>
<dbReference type="InterPro" id="IPR050111">
    <property type="entry name" value="C-type_lectin/snaclec_domain"/>
</dbReference>
<dbReference type="InterPro" id="IPR001304">
    <property type="entry name" value="C-type_lectin-like"/>
</dbReference>
<dbReference type="Proteomes" id="UP001165740">
    <property type="component" value="Chromosome 11"/>
</dbReference>
<reference evidence="6 7" key="1">
    <citation type="submission" date="2025-04" db="UniProtKB">
        <authorList>
            <consortium name="RefSeq"/>
        </authorList>
    </citation>
    <scope>IDENTIFICATION</scope>
</reference>